<protein>
    <recommendedName>
        <fullName evidence="9">EamA domain-containing protein</fullName>
    </recommendedName>
</protein>
<comment type="subcellular location">
    <subcellularLocation>
        <location evidence="1">Cell membrane</location>
        <topology evidence="1">Multi-pass membrane protein</topology>
    </subcellularLocation>
</comment>
<feature type="compositionally biased region" description="Basic and acidic residues" evidence="6">
    <location>
        <begin position="56"/>
        <end position="66"/>
    </location>
</feature>
<dbReference type="InterPro" id="IPR037185">
    <property type="entry name" value="EmrE-like"/>
</dbReference>
<feature type="domain" description="EamA" evidence="9">
    <location>
        <begin position="496"/>
        <end position="572"/>
    </location>
</feature>
<dbReference type="InterPro" id="IPR000620">
    <property type="entry name" value="EamA_dom"/>
</dbReference>
<evidence type="ECO:0000256" key="2">
    <source>
        <dbReference type="ARBA" id="ARBA00022475"/>
    </source>
</evidence>
<dbReference type="Pfam" id="PF00892">
    <property type="entry name" value="EamA"/>
    <property type="match status" value="1"/>
</dbReference>
<dbReference type="InterPro" id="IPR051258">
    <property type="entry name" value="Diverse_Substrate_Transporter"/>
</dbReference>
<evidence type="ECO:0000313" key="10">
    <source>
        <dbReference type="EMBL" id="KAL3765362.1"/>
    </source>
</evidence>
<dbReference type="AlphaFoldDB" id="A0ABD3MPG4"/>
<feature type="transmembrane region" description="Helical" evidence="7">
    <location>
        <begin position="495"/>
        <end position="515"/>
    </location>
</feature>
<evidence type="ECO:0000256" key="8">
    <source>
        <dbReference type="SAM" id="SignalP"/>
    </source>
</evidence>
<evidence type="ECO:0000256" key="7">
    <source>
        <dbReference type="SAM" id="Phobius"/>
    </source>
</evidence>
<keyword evidence="11" id="KW-1185">Reference proteome</keyword>
<feature type="transmembrane region" description="Helical" evidence="7">
    <location>
        <begin position="554"/>
        <end position="571"/>
    </location>
</feature>
<feature type="chain" id="PRO_5044803233" description="EamA domain-containing protein" evidence="8">
    <location>
        <begin position="26"/>
        <end position="572"/>
    </location>
</feature>
<feature type="transmembrane region" description="Helical" evidence="7">
    <location>
        <begin position="340"/>
        <end position="358"/>
    </location>
</feature>
<reference evidence="10 11" key="1">
    <citation type="submission" date="2024-10" db="EMBL/GenBank/DDBJ databases">
        <title>Updated reference genomes for cyclostephanoid diatoms.</title>
        <authorList>
            <person name="Roberts W.R."/>
            <person name="Alverson A.J."/>
        </authorList>
    </citation>
    <scope>NUCLEOTIDE SEQUENCE [LARGE SCALE GENOMIC DNA]</scope>
    <source>
        <strain evidence="10 11">AJA232-27</strain>
    </source>
</reference>
<dbReference type="SUPFAM" id="SSF103481">
    <property type="entry name" value="Multidrug resistance efflux transporter EmrE"/>
    <property type="match status" value="2"/>
</dbReference>
<accession>A0ABD3MPG4</accession>
<keyword evidence="4 7" id="KW-1133">Transmembrane helix</keyword>
<dbReference type="PANTHER" id="PTHR42920">
    <property type="entry name" value="OS03G0707200 PROTEIN-RELATED"/>
    <property type="match status" value="1"/>
</dbReference>
<keyword evidence="5 7" id="KW-0472">Membrane</keyword>
<evidence type="ECO:0000256" key="5">
    <source>
        <dbReference type="ARBA" id="ARBA00023136"/>
    </source>
</evidence>
<sequence>MTAALLHVVVVAVASAAATATSAHAHHRRRHYHHPMALFSNGVIIPKQHWQLVDERRSSSRRDRIRPCPGWHPCAELRDDGSSSSSGSNRFGDSSTTAIIDDFAKSVDEASTRSSSTSSLSRSSFSSSIDVSIGGGGNNINRNISNNETNDIERIKQSQLAAILILLTVPAAWGTYAPAVKFIYDVADSNQPSMPGLVFSAGYYCVAAVTLGMLSFWKDSRHARNDDDNDDASITEGKLSSSSSLLSKSVTEEVINDFLFGGGAGGEIYKDTNINIEEERAFISRGGWELGSYLFIGNALQVAGLQTVPADRAAFLVQLTTVMVPLLSAFSAGELSAVSLKTWAACTIAFAGVVVMGADNDDSGSDASGSDAMLLDLTNSGSNDGTYTSQLSHLLHAMSGGDILIVLAALAYSMHVLRLGAYAPRTAPLRLAASKAKAETAFSVTVVLLLAYIGGGVGSGTNTVFPLPEFIVQSGEDVSKYFSWLASNRNVIDSLLPSIAAILWTGWVTCAYTIYAQSFGQRRVNPTNANLIYATQPLFTSLFAYFLLGETLGPNGYVGAALIGTALWLVST</sequence>
<dbReference type="Proteomes" id="UP001530293">
    <property type="component" value="Unassembled WGS sequence"/>
</dbReference>
<organism evidence="10 11">
    <name type="scientific">Discostella pseudostelligera</name>
    <dbReference type="NCBI Taxonomy" id="259834"/>
    <lineage>
        <taxon>Eukaryota</taxon>
        <taxon>Sar</taxon>
        <taxon>Stramenopiles</taxon>
        <taxon>Ochrophyta</taxon>
        <taxon>Bacillariophyta</taxon>
        <taxon>Coscinodiscophyceae</taxon>
        <taxon>Thalassiosirophycidae</taxon>
        <taxon>Stephanodiscales</taxon>
        <taxon>Stephanodiscaceae</taxon>
        <taxon>Discostella</taxon>
    </lineage>
</organism>
<feature type="region of interest" description="Disordered" evidence="6">
    <location>
        <begin position="56"/>
        <end position="93"/>
    </location>
</feature>
<evidence type="ECO:0000256" key="4">
    <source>
        <dbReference type="ARBA" id="ARBA00022989"/>
    </source>
</evidence>
<feature type="compositionally biased region" description="Low complexity" evidence="6">
    <location>
        <begin position="82"/>
        <end position="93"/>
    </location>
</feature>
<proteinExistence type="predicted"/>
<feature type="signal peptide" evidence="8">
    <location>
        <begin position="1"/>
        <end position="25"/>
    </location>
</feature>
<evidence type="ECO:0000313" key="11">
    <source>
        <dbReference type="Proteomes" id="UP001530293"/>
    </source>
</evidence>
<feature type="transmembrane region" description="Helical" evidence="7">
    <location>
        <begin position="438"/>
        <end position="458"/>
    </location>
</feature>
<feature type="transmembrane region" description="Helical" evidence="7">
    <location>
        <begin position="394"/>
        <end position="417"/>
    </location>
</feature>
<comment type="caution">
    <text evidence="10">The sequence shown here is derived from an EMBL/GenBank/DDBJ whole genome shotgun (WGS) entry which is preliminary data.</text>
</comment>
<keyword evidence="8" id="KW-0732">Signal</keyword>
<dbReference type="GO" id="GO:0005886">
    <property type="term" value="C:plasma membrane"/>
    <property type="evidence" value="ECO:0007669"/>
    <property type="project" value="UniProtKB-SubCell"/>
</dbReference>
<evidence type="ECO:0000259" key="9">
    <source>
        <dbReference type="Pfam" id="PF00892"/>
    </source>
</evidence>
<dbReference type="PANTHER" id="PTHR42920:SF5">
    <property type="entry name" value="EAMA DOMAIN-CONTAINING PROTEIN"/>
    <property type="match status" value="1"/>
</dbReference>
<gene>
    <name evidence="10" type="ORF">ACHAWU_002280</name>
</gene>
<keyword evidence="2" id="KW-1003">Cell membrane</keyword>
<feature type="transmembrane region" description="Helical" evidence="7">
    <location>
        <begin position="527"/>
        <end position="548"/>
    </location>
</feature>
<feature type="transmembrane region" description="Helical" evidence="7">
    <location>
        <begin position="160"/>
        <end position="184"/>
    </location>
</feature>
<keyword evidence="3 7" id="KW-0812">Transmembrane</keyword>
<evidence type="ECO:0000256" key="3">
    <source>
        <dbReference type="ARBA" id="ARBA00022692"/>
    </source>
</evidence>
<name>A0ABD3MPG4_9STRA</name>
<evidence type="ECO:0000256" key="1">
    <source>
        <dbReference type="ARBA" id="ARBA00004651"/>
    </source>
</evidence>
<dbReference type="EMBL" id="JALLBG020000096">
    <property type="protein sequence ID" value="KAL3765362.1"/>
    <property type="molecule type" value="Genomic_DNA"/>
</dbReference>
<feature type="transmembrane region" description="Helical" evidence="7">
    <location>
        <begin position="196"/>
        <end position="217"/>
    </location>
</feature>
<evidence type="ECO:0000256" key="6">
    <source>
        <dbReference type="SAM" id="MobiDB-lite"/>
    </source>
</evidence>